<evidence type="ECO:0000313" key="2">
    <source>
        <dbReference type="Proteomes" id="UP001596512"/>
    </source>
</evidence>
<dbReference type="Gene3D" id="3.40.462.20">
    <property type="match status" value="1"/>
</dbReference>
<reference evidence="2" key="1">
    <citation type="journal article" date="2019" name="Int. J. Syst. Evol. Microbiol.">
        <title>The Global Catalogue of Microorganisms (GCM) 10K type strain sequencing project: providing services to taxonomists for standard genome sequencing and annotation.</title>
        <authorList>
            <consortium name="The Broad Institute Genomics Platform"/>
            <consortium name="The Broad Institute Genome Sequencing Center for Infectious Disease"/>
            <person name="Wu L."/>
            <person name="Ma J."/>
        </authorList>
    </citation>
    <scope>NUCLEOTIDE SEQUENCE [LARGE SCALE GENOMIC DNA]</scope>
    <source>
        <strain evidence="2">JCM 17695</strain>
    </source>
</reference>
<dbReference type="EMBL" id="JBHTEY010000004">
    <property type="protein sequence ID" value="MFC7613510.1"/>
    <property type="molecule type" value="Genomic_DNA"/>
</dbReference>
<comment type="caution">
    <text evidence="1">The sequence shown here is derived from an EMBL/GenBank/DDBJ whole genome shotgun (WGS) entry which is preliminary data.</text>
</comment>
<dbReference type="Proteomes" id="UP001596512">
    <property type="component" value="Unassembled WGS sequence"/>
</dbReference>
<keyword evidence="2" id="KW-1185">Reference proteome</keyword>
<name>A0ABW2TKF1_9PSEU</name>
<evidence type="ECO:0008006" key="3">
    <source>
        <dbReference type="Google" id="ProtNLM"/>
    </source>
</evidence>
<evidence type="ECO:0000313" key="1">
    <source>
        <dbReference type="EMBL" id="MFC7613510.1"/>
    </source>
</evidence>
<protein>
    <recommendedName>
        <fullName evidence="3">FAD binding domain-containing protein</fullName>
    </recommendedName>
</protein>
<accession>A0ABW2TKF1</accession>
<gene>
    <name evidence="1" type="ORF">ACFQV2_07725</name>
</gene>
<sequence>MRGRRHRRRRGRPAAAREHAADLLGPLRAIAEPVMDTWHETTPSAVLATHMDPEEPVPAMGDHLLLSDLGAEGAAEFLRLVGEGAESPLVLAGLRQLGGALAVPDPAGGALSHVDAPLLYSAAGIPMDPESTAAIAAYLAKVRAALAPWDTGRTAPTFVESPHQPQRHLDDDRIAAVDAVRARVDPDGLFAGDIATNATFAR</sequence>
<organism evidence="1 2">
    <name type="scientific">Actinokineospora soli</name>
    <dbReference type="NCBI Taxonomy" id="1048753"/>
    <lineage>
        <taxon>Bacteria</taxon>
        <taxon>Bacillati</taxon>
        <taxon>Actinomycetota</taxon>
        <taxon>Actinomycetes</taxon>
        <taxon>Pseudonocardiales</taxon>
        <taxon>Pseudonocardiaceae</taxon>
        <taxon>Actinokineospora</taxon>
    </lineage>
</organism>
<proteinExistence type="predicted"/>